<proteinExistence type="predicted"/>
<evidence type="ECO:0000259" key="7">
    <source>
        <dbReference type="PROSITE" id="PS01180"/>
    </source>
</evidence>
<dbReference type="PROSITE" id="PS00134">
    <property type="entry name" value="TRYPSIN_HIS"/>
    <property type="match status" value="1"/>
</dbReference>
<evidence type="ECO:0000256" key="2">
    <source>
        <dbReference type="ARBA" id="ARBA00022801"/>
    </source>
</evidence>
<feature type="domain" description="Peptidase S1" evidence="8">
    <location>
        <begin position="221"/>
        <end position="469"/>
    </location>
</feature>
<comment type="caution">
    <text evidence="9">The sequence shown here is derived from an EMBL/GenBank/DDBJ whole genome shotgun (WGS) entry which is preliminary data.</text>
</comment>
<evidence type="ECO:0000259" key="8">
    <source>
        <dbReference type="PROSITE" id="PS50240"/>
    </source>
</evidence>
<dbReference type="InterPro" id="IPR000859">
    <property type="entry name" value="CUB_dom"/>
</dbReference>
<name>A0AAV4T681_9ARAC</name>
<comment type="caution">
    <text evidence="5">Lacks conserved residue(s) required for the propagation of feature annotation.</text>
</comment>
<dbReference type="InterPro" id="IPR023415">
    <property type="entry name" value="LDLR_class-A_CS"/>
</dbReference>
<keyword evidence="3 6" id="KW-0720">Serine protease</keyword>
<keyword evidence="2 6" id="KW-0378">Hydrolase</keyword>
<evidence type="ECO:0000256" key="6">
    <source>
        <dbReference type="RuleBase" id="RU363034"/>
    </source>
</evidence>
<evidence type="ECO:0000256" key="4">
    <source>
        <dbReference type="ARBA" id="ARBA00023157"/>
    </source>
</evidence>
<dbReference type="Gene3D" id="4.10.400.10">
    <property type="entry name" value="Low-density Lipoprotein Receptor"/>
    <property type="match status" value="1"/>
</dbReference>
<dbReference type="PRINTS" id="PR00722">
    <property type="entry name" value="CHYMOTRYPSIN"/>
</dbReference>
<dbReference type="PROSITE" id="PS50068">
    <property type="entry name" value="LDLRA_2"/>
    <property type="match status" value="1"/>
</dbReference>
<dbReference type="InterPro" id="IPR018114">
    <property type="entry name" value="TRYPSIN_HIS"/>
</dbReference>
<accession>A0AAV4T681</accession>
<dbReference type="PROSITE" id="PS00135">
    <property type="entry name" value="TRYPSIN_SER"/>
    <property type="match status" value="1"/>
</dbReference>
<dbReference type="InterPro" id="IPR009003">
    <property type="entry name" value="Peptidase_S1_PA"/>
</dbReference>
<dbReference type="InterPro" id="IPR035914">
    <property type="entry name" value="Sperma_CUB_dom_sf"/>
</dbReference>
<dbReference type="PANTHER" id="PTHR24252:SF7">
    <property type="entry name" value="HYALIN"/>
    <property type="match status" value="1"/>
</dbReference>
<evidence type="ECO:0000313" key="9">
    <source>
        <dbReference type="EMBL" id="GIY41204.1"/>
    </source>
</evidence>
<dbReference type="InterPro" id="IPR036055">
    <property type="entry name" value="LDL_receptor-like_sf"/>
</dbReference>
<dbReference type="SMART" id="SM00020">
    <property type="entry name" value="Tryp_SPc"/>
    <property type="match status" value="1"/>
</dbReference>
<dbReference type="InterPro" id="IPR043504">
    <property type="entry name" value="Peptidase_S1_PA_chymotrypsin"/>
</dbReference>
<dbReference type="InterPro" id="IPR001314">
    <property type="entry name" value="Peptidase_S1A"/>
</dbReference>
<keyword evidence="1 6" id="KW-0645">Protease</keyword>
<dbReference type="CDD" id="cd00190">
    <property type="entry name" value="Tryp_SPc"/>
    <property type="match status" value="1"/>
</dbReference>
<evidence type="ECO:0000256" key="5">
    <source>
        <dbReference type="PROSITE-ProRule" id="PRU00124"/>
    </source>
</evidence>
<feature type="domain" description="CUB" evidence="7">
    <location>
        <begin position="40"/>
        <end position="156"/>
    </location>
</feature>
<dbReference type="SUPFAM" id="SSF50494">
    <property type="entry name" value="Trypsin-like serine proteases"/>
    <property type="match status" value="1"/>
</dbReference>
<dbReference type="PANTHER" id="PTHR24252">
    <property type="entry name" value="ACROSIN-RELATED"/>
    <property type="match status" value="1"/>
</dbReference>
<evidence type="ECO:0000256" key="3">
    <source>
        <dbReference type="ARBA" id="ARBA00022825"/>
    </source>
</evidence>
<gene>
    <name evidence="9" type="primary">KLKB1</name>
    <name evidence="9" type="ORF">CDAR_573971</name>
</gene>
<dbReference type="SUPFAM" id="SSF57424">
    <property type="entry name" value="LDL receptor-like module"/>
    <property type="match status" value="1"/>
</dbReference>
<dbReference type="Pfam" id="PF00431">
    <property type="entry name" value="CUB"/>
    <property type="match status" value="1"/>
</dbReference>
<dbReference type="EMBL" id="BPLQ01009039">
    <property type="protein sequence ID" value="GIY41204.1"/>
    <property type="molecule type" value="Genomic_DNA"/>
</dbReference>
<dbReference type="GO" id="GO:0004252">
    <property type="term" value="F:serine-type endopeptidase activity"/>
    <property type="evidence" value="ECO:0007669"/>
    <property type="project" value="InterPro"/>
</dbReference>
<dbReference type="Pfam" id="PF00057">
    <property type="entry name" value="Ldl_recept_a"/>
    <property type="match status" value="1"/>
</dbReference>
<sequence>MLNSYATMASKVVVIGIFFLSIVNFVLSKDIKKVNSTIACGKERPLVVTEKLGFLTSPGFDNFHYYPANQNCSWTLKAAEGKVFVIYKMYFSLNMECNTDVLNLYDGEPPNHKKIGAYCSYYIPSRYKSKSNVLHLNFLSGRSPRNVGFQLYFEQEDPTVVCEDDQVTCRHKTKCVHKDKKCDGVDDCGDGSDEEKCEKQNITHSTCGVPTVKPVLRSYRVVGGRDAVPGSWPWQASLRLVANIPNSHFCGGVLINKQWVLTAGHCFKKNLDVRRWNVLFGKHFRLVPEDTEQIRYMESIHVHPKYIGINETRLSIPWLQRKQHDLALVKLNAPVTITDYISPVCLPSANYTIPVGTMCYVTGWGETYGTGSELELKQAVVPIVSLEQCQKWHRFFEIAPTMVCAGHADGGQDSCQGDSGGPLVYSDDKDAWHLGGIVSTGGSICADKEQPGIYTLVPYYTDWIENTIKKNS</sequence>
<dbReference type="SMART" id="SM00192">
    <property type="entry name" value="LDLa"/>
    <property type="match status" value="1"/>
</dbReference>
<dbReference type="CDD" id="cd00041">
    <property type="entry name" value="CUB"/>
    <property type="match status" value="1"/>
</dbReference>
<dbReference type="InterPro" id="IPR002172">
    <property type="entry name" value="LDrepeatLR_classA_rpt"/>
</dbReference>
<evidence type="ECO:0000313" key="10">
    <source>
        <dbReference type="Proteomes" id="UP001054837"/>
    </source>
</evidence>
<dbReference type="GO" id="GO:0006508">
    <property type="term" value="P:proteolysis"/>
    <property type="evidence" value="ECO:0007669"/>
    <property type="project" value="UniProtKB-KW"/>
</dbReference>
<dbReference type="SUPFAM" id="SSF49854">
    <property type="entry name" value="Spermadhesin, CUB domain"/>
    <property type="match status" value="1"/>
</dbReference>
<dbReference type="PROSITE" id="PS01209">
    <property type="entry name" value="LDLRA_1"/>
    <property type="match status" value="1"/>
</dbReference>
<dbReference type="FunFam" id="2.40.10.10:FF:000003">
    <property type="entry name" value="Transmembrane serine protease 3"/>
    <property type="match status" value="1"/>
</dbReference>
<dbReference type="InterPro" id="IPR033116">
    <property type="entry name" value="TRYPSIN_SER"/>
</dbReference>
<dbReference type="PROSITE" id="PS50240">
    <property type="entry name" value="TRYPSIN_DOM"/>
    <property type="match status" value="1"/>
</dbReference>
<dbReference type="Gene3D" id="2.40.10.10">
    <property type="entry name" value="Trypsin-like serine proteases"/>
    <property type="match status" value="1"/>
</dbReference>
<evidence type="ECO:0000256" key="1">
    <source>
        <dbReference type="ARBA" id="ARBA00022670"/>
    </source>
</evidence>
<keyword evidence="4 5" id="KW-1015">Disulfide bond</keyword>
<dbReference type="AlphaFoldDB" id="A0AAV4T681"/>
<dbReference type="Pfam" id="PF00089">
    <property type="entry name" value="Trypsin"/>
    <property type="match status" value="1"/>
</dbReference>
<dbReference type="Gene3D" id="2.60.120.290">
    <property type="entry name" value="Spermadhesin, CUB domain"/>
    <property type="match status" value="1"/>
</dbReference>
<dbReference type="SMART" id="SM00042">
    <property type="entry name" value="CUB"/>
    <property type="match status" value="1"/>
</dbReference>
<reference evidence="9 10" key="1">
    <citation type="submission" date="2021-06" db="EMBL/GenBank/DDBJ databases">
        <title>Caerostris darwini draft genome.</title>
        <authorList>
            <person name="Kono N."/>
            <person name="Arakawa K."/>
        </authorList>
    </citation>
    <scope>NUCLEOTIDE SEQUENCE [LARGE SCALE GENOMIC DNA]</scope>
</reference>
<dbReference type="Proteomes" id="UP001054837">
    <property type="component" value="Unassembled WGS sequence"/>
</dbReference>
<dbReference type="CDD" id="cd00112">
    <property type="entry name" value="LDLa"/>
    <property type="match status" value="1"/>
</dbReference>
<organism evidence="9 10">
    <name type="scientific">Caerostris darwini</name>
    <dbReference type="NCBI Taxonomy" id="1538125"/>
    <lineage>
        <taxon>Eukaryota</taxon>
        <taxon>Metazoa</taxon>
        <taxon>Ecdysozoa</taxon>
        <taxon>Arthropoda</taxon>
        <taxon>Chelicerata</taxon>
        <taxon>Arachnida</taxon>
        <taxon>Araneae</taxon>
        <taxon>Araneomorphae</taxon>
        <taxon>Entelegynae</taxon>
        <taxon>Araneoidea</taxon>
        <taxon>Araneidae</taxon>
        <taxon>Caerostris</taxon>
    </lineage>
</organism>
<protein>
    <submittedName>
        <fullName evidence="9">Plasma kallikrein</fullName>
    </submittedName>
</protein>
<dbReference type="PROSITE" id="PS01180">
    <property type="entry name" value="CUB"/>
    <property type="match status" value="1"/>
</dbReference>
<keyword evidence="10" id="KW-1185">Reference proteome</keyword>
<feature type="disulfide bond" evidence="5">
    <location>
        <begin position="182"/>
        <end position="197"/>
    </location>
</feature>
<dbReference type="InterPro" id="IPR001254">
    <property type="entry name" value="Trypsin_dom"/>
</dbReference>